<keyword evidence="3" id="KW-1185">Reference proteome</keyword>
<dbReference type="InterPro" id="IPR011928">
    <property type="entry name" value="Phage_phiJL001_Gp84"/>
</dbReference>
<dbReference type="NCBIfam" id="TIGR02218">
    <property type="entry name" value="phg_TIGR02218"/>
    <property type="match status" value="1"/>
</dbReference>
<evidence type="ECO:0000259" key="1">
    <source>
        <dbReference type="Pfam" id="PF09356"/>
    </source>
</evidence>
<accession>A0A3R9Y4J1</accession>
<comment type="caution">
    <text evidence="2">The sequence shown here is derived from an EMBL/GenBank/DDBJ whole genome shotgun (WGS) entry which is preliminary data.</text>
</comment>
<sequence>MSDIPETLAAHLARETTSLCHCWRVTRRDGTVSGFTDHDRPLMVAGTTFEPRSGFTASEARETLGLAADKVEIEGAISAATITAQDIAAGRWDGAGVETLLVNWRAPDEAAVIRTQTVGRITRADNRFVAELEGPEAALDRIGGRWFRRTCDAELGDARCGVDLDDPALMAAGSVTAVVTADTIRVTGIETFPAGWFAEGRLTATGGAMAGATVRVLSHRISGEGIDLVLWREGGGLPAPGDGFGIVAGCDKRFATCKAKFANDLNFRGFPHLPGNDAAYGYATGGQVFDGAPLVP</sequence>
<reference evidence="2 3" key="1">
    <citation type="submission" date="2018-12" db="EMBL/GenBank/DDBJ databases">
        <title>Mesorhizobium carbonis sp. nov., isolated from coal mine water.</title>
        <authorList>
            <person name="Xin W."/>
            <person name="Xu Z."/>
            <person name="Xiang F."/>
            <person name="Zhang J."/>
            <person name="Xi L."/>
            <person name="Liu J."/>
        </authorList>
    </citation>
    <scope>NUCLEOTIDE SEQUENCE [LARGE SCALE GENOMIC DNA]</scope>
    <source>
        <strain evidence="2 3">B2.3</strain>
    </source>
</reference>
<proteinExistence type="predicted"/>
<feature type="domain" description="Bacteriophage phiJL001 Gp84 C-terminal" evidence="1">
    <location>
        <begin position="195"/>
        <end position="277"/>
    </location>
</feature>
<gene>
    <name evidence="2" type="ORF">EJC49_25045</name>
</gene>
<protein>
    <submittedName>
        <fullName evidence="2">DUF2163 domain-containing protein</fullName>
    </submittedName>
</protein>
<dbReference type="OrthoDB" id="1633386at2"/>
<dbReference type="RefSeq" id="WP_126702651.1">
    <property type="nucleotide sequence ID" value="NZ_RWKW01000156.1"/>
</dbReference>
<evidence type="ECO:0000313" key="2">
    <source>
        <dbReference type="EMBL" id="RST79541.1"/>
    </source>
</evidence>
<name>A0A3R9Y4J1_9HYPH</name>
<dbReference type="Pfam" id="PF09356">
    <property type="entry name" value="Phage_BR0599"/>
    <property type="match status" value="1"/>
</dbReference>
<dbReference type="Proteomes" id="UP000278398">
    <property type="component" value="Unassembled WGS sequence"/>
</dbReference>
<dbReference type="Pfam" id="PF09931">
    <property type="entry name" value="Phage_phiJL001_Gp84_N"/>
    <property type="match status" value="1"/>
</dbReference>
<dbReference type="AlphaFoldDB" id="A0A3R9Y4J1"/>
<dbReference type="InterPro" id="IPR018964">
    <property type="entry name" value="Phage_phiJL001_Gp84_C"/>
</dbReference>
<evidence type="ECO:0000313" key="3">
    <source>
        <dbReference type="Proteomes" id="UP000278398"/>
    </source>
</evidence>
<dbReference type="EMBL" id="RWKW01000156">
    <property type="protein sequence ID" value="RST79541.1"/>
    <property type="molecule type" value="Genomic_DNA"/>
</dbReference>
<organism evidence="2 3">
    <name type="scientific">Aquibium carbonis</name>
    <dbReference type="NCBI Taxonomy" id="2495581"/>
    <lineage>
        <taxon>Bacteria</taxon>
        <taxon>Pseudomonadati</taxon>
        <taxon>Pseudomonadota</taxon>
        <taxon>Alphaproteobacteria</taxon>
        <taxon>Hyphomicrobiales</taxon>
        <taxon>Phyllobacteriaceae</taxon>
        <taxon>Aquibium</taxon>
    </lineage>
</organism>